<proteinExistence type="inferred from homology"/>
<organism evidence="5 6">
    <name type="scientific">Anaeramoeba ignava</name>
    <name type="common">Anaerobic marine amoeba</name>
    <dbReference type="NCBI Taxonomy" id="1746090"/>
    <lineage>
        <taxon>Eukaryota</taxon>
        <taxon>Metamonada</taxon>
        <taxon>Anaeramoebidae</taxon>
        <taxon>Anaeramoeba</taxon>
    </lineage>
</organism>
<sequence length="86" mass="9724">MDSIENLDPKQVGALLLNEKGEILKSQGRLDNNSQIAKLILNILQDANSIITLNREKFVRLTITLKNDTYKVIVEDSKIYIILISV</sequence>
<dbReference type="Proteomes" id="UP001149090">
    <property type="component" value="Unassembled WGS sequence"/>
</dbReference>
<comment type="caution">
    <text evidence="5">The sequence shown here is derived from an EMBL/GenBank/DDBJ whole genome shotgun (WGS) entry which is preliminary data.</text>
</comment>
<evidence type="ECO:0000256" key="3">
    <source>
        <dbReference type="ARBA" id="ARBA00023228"/>
    </source>
</evidence>
<dbReference type="GO" id="GO:0005085">
    <property type="term" value="F:guanyl-nucleotide exchange factor activity"/>
    <property type="evidence" value="ECO:0007669"/>
    <property type="project" value="TreeGrafter"/>
</dbReference>
<keyword evidence="6" id="KW-1185">Reference proteome</keyword>
<dbReference type="GO" id="GO:0032008">
    <property type="term" value="P:positive regulation of TOR signaling"/>
    <property type="evidence" value="ECO:0007669"/>
    <property type="project" value="InterPro"/>
</dbReference>
<dbReference type="AlphaFoldDB" id="A0A9Q0LPT7"/>
<dbReference type="GO" id="GO:0071986">
    <property type="term" value="C:Ragulator complex"/>
    <property type="evidence" value="ECO:0007669"/>
    <property type="project" value="InterPro"/>
</dbReference>
<comment type="similarity">
    <text evidence="2">Belongs to the LAMTOR4 family.</text>
</comment>
<comment type="subcellular location">
    <subcellularLocation>
        <location evidence="1">Lysosome</location>
    </subcellularLocation>
</comment>
<evidence type="ECO:0000313" key="6">
    <source>
        <dbReference type="Proteomes" id="UP001149090"/>
    </source>
</evidence>
<name>A0A9Q0LPT7_ANAIG</name>
<dbReference type="GO" id="GO:0071230">
    <property type="term" value="P:cellular response to amino acid stimulus"/>
    <property type="evidence" value="ECO:0007669"/>
    <property type="project" value="InterPro"/>
</dbReference>
<dbReference type="PANTHER" id="PTHR33967:SF1">
    <property type="entry name" value="RAGULATOR COMPLEX PROTEIN LAMTOR4"/>
    <property type="match status" value="1"/>
</dbReference>
<reference evidence="5" key="1">
    <citation type="submission" date="2022-10" db="EMBL/GenBank/DDBJ databases">
        <title>Novel sulphate-reducing endosymbionts in the free-living metamonad Anaeramoeba.</title>
        <authorList>
            <person name="Jerlstrom-Hultqvist J."/>
            <person name="Cepicka I."/>
            <person name="Gallot-Lavallee L."/>
            <person name="Salas-Leiva D."/>
            <person name="Curtis B.A."/>
            <person name="Zahonova K."/>
            <person name="Pipaliya S."/>
            <person name="Dacks J."/>
            <person name="Roger A.J."/>
        </authorList>
    </citation>
    <scope>NUCLEOTIDE SEQUENCE</scope>
    <source>
        <strain evidence="5">BMAN</strain>
    </source>
</reference>
<protein>
    <recommendedName>
        <fullName evidence="4">Late endosomal/lysosomal adaptor and MAPK and MTOR activator 4</fullName>
    </recommendedName>
</protein>
<keyword evidence="3" id="KW-0458">Lysosome</keyword>
<dbReference type="GO" id="GO:0005764">
    <property type="term" value="C:lysosome"/>
    <property type="evidence" value="ECO:0007669"/>
    <property type="project" value="UniProtKB-SubCell"/>
</dbReference>
<evidence type="ECO:0000256" key="1">
    <source>
        <dbReference type="ARBA" id="ARBA00004371"/>
    </source>
</evidence>
<gene>
    <name evidence="5" type="ORF">M0811_00075</name>
</gene>
<dbReference type="PANTHER" id="PTHR33967">
    <property type="entry name" value="RAGULATOR COMPLEX PROTEIN LAMTOR4"/>
    <property type="match status" value="1"/>
</dbReference>
<evidence type="ECO:0000256" key="4">
    <source>
        <dbReference type="ARBA" id="ARBA00032690"/>
    </source>
</evidence>
<evidence type="ECO:0000256" key="2">
    <source>
        <dbReference type="ARBA" id="ARBA00010627"/>
    </source>
</evidence>
<accession>A0A9Q0LPT7</accession>
<dbReference type="EMBL" id="JAPDFW010000059">
    <property type="protein sequence ID" value="KAJ5076758.1"/>
    <property type="molecule type" value="Genomic_DNA"/>
</dbReference>
<dbReference type="OrthoDB" id="275011at2759"/>
<dbReference type="Gene3D" id="3.30.450.30">
    <property type="entry name" value="Dynein light chain 2a, cytoplasmic"/>
    <property type="match status" value="1"/>
</dbReference>
<evidence type="ECO:0000313" key="5">
    <source>
        <dbReference type="EMBL" id="KAJ5076758.1"/>
    </source>
</evidence>
<dbReference type="InterPro" id="IPR034601">
    <property type="entry name" value="LAMTOR4"/>
</dbReference>